<reference evidence="7" key="2">
    <citation type="journal article" date="2018" name="Genome Biol.">
        <title>SKESA: strategic k-mer extension for scrupulous assemblies.</title>
        <authorList>
            <person name="Souvorov A."/>
            <person name="Agarwala R."/>
            <person name="Lipman D.J."/>
        </authorList>
    </citation>
    <scope>NUCLEOTIDE SEQUENCE</scope>
    <source>
        <strain evidence="7">Morganella morganii ARLG-3209</strain>
    </source>
</reference>
<dbReference type="EMBL" id="ABKJEP030000014">
    <property type="protein sequence ID" value="EMO9456199.1"/>
    <property type="molecule type" value="Genomic_DNA"/>
</dbReference>
<dbReference type="SMART" id="SM00935">
    <property type="entry name" value="OmpH"/>
    <property type="match status" value="1"/>
</dbReference>
<dbReference type="STRING" id="582.AL531_18360"/>
<dbReference type="EMBL" id="CP028956">
    <property type="protein sequence ID" value="AWC92744.1"/>
    <property type="molecule type" value="Genomic_DNA"/>
</dbReference>
<dbReference type="GO" id="GO:0050821">
    <property type="term" value="P:protein stabilization"/>
    <property type="evidence" value="ECO:0007669"/>
    <property type="project" value="TreeGrafter"/>
</dbReference>
<dbReference type="InterPro" id="IPR005632">
    <property type="entry name" value="Chaperone_Skp"/>
</dbReference>
<accession>A0A0A2R760</accession>
<feature type="chain" id="PRO_5015032535" description="Chaperone protein Skp" evidence="4">
    <location>
        <begin position="24"/>
        <end position="166"/>
    </location>
</feature>
<protein>
    <recommendedName>
        <fullName evidence="1">Chaperone protein Skp</fullName>
    </recommendedName>
</protein>
<dbReference type="PIRSF" id="PIRSF002094">
    <property type="entry name" value="OMP26_Skp"/>
    <property type="match status" value="1"/>
</dbReference>
<dbReference type="GO" id="GO:0051082">
    <property type="term" value="F:unfolded protein binding"/>
    <property type="evidence" value="ECO:0007669"/>
    <property type="project" value="InterPro"/>
</dbReference>
<dbReference type="GO" id="GO:0005829">
    <property type="term" value="C:cytosol"/>
    <property type="evidence" value="ECO:0007669"/>
    <property type="project" value="TreeGrafter"/>
</dbReference>
<evidence type="ECO:0000256" key="4">
    <source>
        <dbReference type="SAM" id="SignalP"/>
    </source>
</evidence>
<evidence type="ECO:0000313" key="8">
    <source>
        <dbReference type="EMBL" id="KJF78815.1"/>
    </source>
</evidence>
<dbReference type="GeneID" id="93361758"/>
<dbReference type="SUPFAM" id="SSF111384">
    <property type="entry name" value="OmpH-like"/>
    <property type="match status" value="1"/>
</dbReference>
<reference evidence="7" key="4">
    <citation type="submission" date="2020-10" db="EMBL/GenBank/DDBJ databases">
        <authorList>
            <consortium name="NCBI Pathogen Detection Project"/>
        </authorList>
    </citation>
    <scope>NUCLEOTIDE SEQUENCE</scope>
    <source>
        <strain evidence="7">Morganella morganii ARLG-3209</strain>
    </source>
</reference>
<dbReference type="Proteomes" id="UP001182247">
    <property type="component" value="Unassembled WGS sequence"/>
</dbReference>
<evidence type="ECO:0000313" key="5">
    <source>
        <dbReference type="EMBL" id="AWC92744.1"/>
    </source>
</evidence>
<reference evidence="9" key="5">
    <citation type="submission" date="2023-02" db="EMBL/GenBank/DDBJ databases">
        <title>Detection, antimicrobial susceptibility and genomic characterization of NDM-producing species of Morganellaceae, Yersiniaceae, and Enterobacteriaceae other than Klebsiella.</title>
        <authorList>
            <person name="Camargo C.H."/>
            <person name="Sacchi C.T."/>
            <person name="Campos K.R."/>
        </authorList>
    </citation>
    <scope>NUCLEOTIDE SEQUENCE</scope>
    <source>
        <strain evidence="9">1189_21</strain>
    </source>
</reference>
<evidence type="ECO:0000256" key="1">
    <source>
        <dbReference type="ARBA" id="ARBA00018026"/>
    </source>
</evidence>
<dbReference type="RefSeq" id="WP_004242223.1">
    <property type="nucleotide sequence ID" value="NZ_ABGYJJ040000001.1"/>
</dbReference>
<dbReference type="Gene3D" id="3.30.910.20">
    <property type="entry name" value="Skp domain"/>
    <property type="match status" value="1"/>
</dbReference>
<sequence length="166" mass="18070">MKKLLTAASVGMVLAMSAGAAQAADKIAVVNIGEVVQKMPGREAAAKQLESEFKSRGTELQSLEKDLQTRAQKLQKDGATMKDSERQKLAGEFDTKRADFAKKAQAFDQDFQKRQMEERNKVMKRVEDAVKSVASKGGYDVVIDANAVAYSVSGIDITADVLKQVK</sequence>
<organism evidence="8 10">
    <name type="scientific">Morganella morganii</name>
    <name type="common">Proteus morganii</name>
    <dbReference type="NCBI Taxonomy" id="582"/>
    <lineage>
        <taxon>Bacteria</taxon>
        <taxon>Pseudomonadati</taxon>
        <taxon>Pseudomonadota</taxon>
        <taxon>Gammaproteobacteria</taxon>
        <taxon>Enterobacterales</taxon>
        <taxon>Morganellaceae</taxon>
        <taxon>Morganella</taxon>
    </lineage>
</organism>
<dbReference type="AlphaFoldDB" id="A0A0A2R760"/>
<dbReference type="Pfam" id="PF03938">
    <property type="entry name" value="OmpH"/>
    <property type="match status" value="1"/>
</dbReference>
<dbReference type="InterPro" id="IPR024930">
    <property type="entry name" value="Skp_dom_sf"/>
</dbReference>
<evidence type="ECO:0000313" key="6">
    <source>
        <dbReference type="EMBL" id="EMO9456199.1"/>
    </source>
</evidence>
<evidence type="ECO:0000313" key="9">
    <source>
        <dbReference type="EMBL" id="MDS0899884.1"/>
    </source>
</evidence>
<evidence type="ECO:0000313" key="11">
    <source>
        <dbReference type="Proteomes" id="UP000244682"/>
    </source>
</evidence>
<feature type="signal peptide" evidence="4">
    <location>
        <begin position="1"/>
        <end position="23"/>
    </location>
</feature>
<dbReference type="PATRIC" id="fig|582.24.peg.1076"/>
<dbReference type="EMBL" id="JZSH01000021">
    <property type="protein sequence ID" value="KJF78815.1"/>
    <property type="molecule type" value="Genomic_DNA"/>
</dbReference>
<dbReference type="EMBL" id="DACSWI010000008">
    <property type="protein sequence ID" value="HAT3809760.1"/>
    <property type="molecule type" value="Genomic_DNA"/>
</dbReference>
<keyword evidence="2 4" id="KW-0732">Signal</keyword>
<dbReference type="PANTHER" id="PTHR35089:SF1">
    <property type="entry name" value="CHAPERONE PROTEIN SKP"/>
    <property type="match status" value="1"/>
</dbReference>
<evidence type="ECO:0000313" key="7">
    <source>
        <dbReference type="EMBL" id="HAT3809760.1"/>
    </source>
</evidence>
<gene>
    <name evidence="5" type="ORF">AM380_03320</name>
    <name evidence="7" type="ORF">I8608_002634</name>
    <name evidence="9" type="ORF">OSC06_18180</name>
    <name evidence="6" type="ORF">PN925_001563</name>
    <name evidence="8" type="ORF">UA45_03525</name>
</gene>
<reference evidence="5 11" key="3">
    <citation type="submission" date="2018-04" db="EMBL/GenBank/DDBJ databases">
        <title>Whole genome sequencing of Morganella morganii AR_0133.</title>
        <authorList>
            <person name="Conlan S."/>
            <person name="Thomas P.J."/>
            <person name="Mullikin J."/>
            <person name="Frank K.M."/>
            <person name="Segre J.A."/>
        </authorList>
    </citation>
    <scope>NUCLEOTIDE SEQUENCE [LARGE SCALE GENOMIC DNA]</scope>
    <source>
        <strain evidence="5 11">AR_0133</strain>
    </source>
</reference>
<name>A0A0A2R760_MORMO</name>
<dbReference type="Proteomes" id="UP000865968">
    <property type="component" value="Unassembled WGS sequence"/>
</dbReference>
<dbReference type="Proteomes" id="UP000244682">
    <property type="component" value="Chromosome"/>
</dbReference>
<proteinExistence type="inferred from homology"/>
<reference evidence="6" key="6">
    <citation type="submission" date="2024-02" db="EMBL/GenBank/DDBJ databases">
        <authorList>
            <consortium name="Clinical and Environmental Microbiology Branch: Whole genome sequencing antimicrobial resistance pathogens in the healthcare setting"/>
        </authorList>
    </citation>
    <scope>NUCLEOTIDE SEQUENCE</scope>
    <source>
        <strain evidence="6">2023KU-00017</strain>
    </source>
</reference>
<dbReference type="Proteomes" id="UP000032582">
    <property type="component" value="Unassembled WGS sequence"/>
</dbReference>
<evidence type="ECO:0000256" key="2">
    <source>
        <dbReference type="ARBA" id="ARBA00022729"/>
    </source>
</evidence>
<comment type="similarity">
    <text evidence="3">Belongs to the skp family.</text>
</comment>
<dbReference type="PANTHER" id="PTHR35089">
    <property type="entry name" value="CHAPERONE PROTEIN SKP"/>
    <property type="match status" value="1"/>
</dbReference>
<dbReference type="EMBL" id="JAPKIY010000042">
    <property type="protein sequence ID" value="MDS0899884.1"/>
    <property type="molecule type" value="Genomic_DNA"/>
</dbReference>
<evidence type="ECO:0000256" key="3">
    <source>
        <dbReference type="PIRNR" id="PIRNR002094"/>
    </source>
</evidence>
<reference evidence="8 10" key="1">
    <citation type="submission" date="2015-02" db="EMBL/GenBank/DDBJ databases">
        <title>Whole genome shotgun sequencing of cultured foodborne pathogen.</title>
        <authorList>
            <person name="Timme R."/>
            <person name="Allard M.W."/>
            <person name="Strain E."/>
            <person name="Evans P.S."/>
            <person name="Brown E."/>
        </authorList>
    </citation>
    <scope>NUCLEOTIDE SEQUENCE [LARGE SCALE GENOMIC DNA]</scope>
    <source>
        <strain evidence="8 10">GCSL-TSO-24</strain>
    </source>
</reference>
<evidence type="ECO:0000313" key="10">
    <source>
        <dbReference type="Proteomes" id="UP000032582"/>
    </source>
</evidence>